<gene>
    <name evidence="3" type="ORF">EVJ58_g968</name>
</gene>
<dbReference type="InterPro" id="IPR040976">
    <property type="entry name" value="Pkinase_fungal"/>
</dbReference>
<dbReference type="EMBL" id="SEKV01000029">
    <property type="protein sequence ID" value="TFY68521.1"/>
    <property type="molecule type" value="Genomic_DNA"/>
</dbReference>
<dbReference type="PANTHER" id="PTHR38248:SF2">
    <property type="entry name" value="FUNK1 11"/>
    <property type="match status" value="1"/>
</dbReference>
<dbReference type="AlphaFoldDB" id="A0A4Y9Z3U9"/>
<feature type="region of interest" description="Disordered" evidence="1">
    <location>
        <begin position="762"/>
        <end position="831"/>
    </location>
</feature>
<name>A0A4Y9Z3U9_9APHY</name>
<feature type="domain" description="Fungal-type protein kinase" evidence="2">
    <location>
        <begin position="203"/>
        <end position="287"/>
    </location>
</feature>
<evidence type="ECO:0000313" key="3">
    <source>
        <dbReference type="EMBL" id="TFY68521.1"/>
    </source>
</evidence>
<feature type="region of interest" description="Disordered" evidence="1">
    <location>
        <begin position="149"/>
        <end position="202"/>
    </location>
</feature>
<sequence length="831" mass="93463">MRPMLSELGFDDFLDRFMPGPDMPTKLTKEIPGMSKAVLLGTEENNICDELCKVAQPIFDHCSNGDRLVAKNTSHNPDDSDCEDYSEKLKVDVSFYPVDDDAKGDYTRPGLIGSRAATRWAWISLLVEVKTDHKHCAFEFEDEKVEKKDVGRKKAADGGEDGGEDAEHHDGPQESAAVGKVQGHAIDDGDPPTPKPFVRTGESADRALGRMGKYIAKLFRRQHRLHIFTLYVFKGQVCVLRSDRAGTIVSTPVNFEADPSLLHKVLWRYACMNQVERGFDPTVTRATVEEIEAMRSCPAMNDAAGAYRDAALDQPGWPVYKITMRRGDLIDQRSMQPIADEFYEPEELSIPEDRAAPSDEVCFIVGKHRSATNSPAGRGMRGYIAYDVSRRRLVFLKDHWRPCIKSSLFEGEVLQSMRSAGVQYVPTPLAAGIVQDEMGVQETCTQDFLPVDERTGCYAPRQEHYRLVVKEIGEPLDKHKTPKELVKVMWHALHAHRQAWQDQKLLHCDISAGNILILRYLDRRGKEQTIGLLIDWEMCRYQIYLETMSRPGRSGTWEFMSARLLRYPGRRHEVADDLEAFVHVLEWICFRFIKHTLTNKSAALKMEILHTYEAYGFKDDDPNGQAIGGHQKEANIRSGMPAVGVDPYTPLSELLKTLAVLCQRHYYAVEPMTKSTSASSSALRGDLPVDDGMSEFSHPFGDGNESSSDSEGEIPITPAAKASETLSTHKKVFDAFLKALRKPAQQWAKVVRTTDQFKKPAFQGSAVTQCSASRSSQQSLGLKRSHEGESMDSERPESPKRARTTKTDFQSLEEERERPSCDCCVSSLRYH</sequence>
<feature type="compositionally biased region" description="Polar residues" evidence="1">
    <location>
        <begin position="765"/>
        <end position="780"/>
    </location>
</feature>
<feature type="region of interest" description="Disordered" evidence="1">
    <location>
        <begin position="678"/>
        <end position="724"/>
    </location>
</feature>
<organism evidence="3 4">
    <name type="scientific">Rhodofomes roseus</name>
    <dbReference type="NCBI Taxonomy" id="34475"/>
    <lineage>
        <taxon>Eukaryota</taxon>
        <taxon>Fungi</taxon>
        <taxon>Dikarya</taxon>
        <taxon>Basidiomycota</taxon>
        <taxon>Agaricomycotina</taxon>
        <taxon>Agaricomycetes</taxon>
        <taxon>Polyporales</taxon>
        <taxon>Rhodofomes</taxon>
    </lineage>
</organism>
<evidence type="ECO:0000256" key="1">
    <source>
        <dbReference type="SAM" id="MobiDB-lite"/>
    </source>
</evidence>
<proteinExistence type="predicted"/>
<dbReference type="PANTHER" id="PTHR38248">
    <property type="entry name" value="FUNK1 6"/>
    <property type="match status" value="1"/>
</dbReference>
<feature type="domain" description="Fungal-type protein kinase" evidence="2">
    <location>
        <begin position="377"/>
        <end position="589"/>
    </location>
</feature>
<evidence type="ECO:0000259" key="2">
    <source>
        <dbReference type="Pfam" id="PF17667"/>
    </source>
</evidence>
<protein>
    <recommendedName>
        <fullName evidence="2">Fungal-type protein kinase domain-containing protein</fullName>
    </recommendedName>
</protein>
<evidence type="ECO:0000313" key="4">
    <source>
        <dbReference type="Proteomes" id="UP000298390"/>
    </source>
</evidence>
<dbReference type="Pfam" id="PF17667">
    <property type="entry name" value="Pkinase_fungal"/>
    <property type="match status" value="2"/>
</dbReference>
<reference evidence="3 4" key="1">
    <citation type="submission" date="2019-01" db="EMBL/GenBank/DDBJ databases">
        <title>Genome sequencing of the rare red list fungi Fomitopsis rosea.</title>
        <authorList>
            <person name="Buettner E."/>
            <person name="Kellner H."/>
        </authorList>
    </citation>
    <scope>NUCLEOTIDE SEQUENCE [LARGE SCALE GENOMIC DNA]</scope>
    <source>
        <strain evidence="3 4">DSM 105464</strain>
    </source>
</reference>
<dbReference type="Proteomes" id="UP000298390">
    <property type="component" value="Unassembled WGS sequence"/>
</dbReference>
<comment type="caution">
    <text evidence="3">The sequence shown here is derived from an EMBL/GenBank/DDBJ whole genome shotgun (WGS) entry which is preliminary data.</text>
</comment>
<dbReference type="SUPFAM" id="SSF56112">
    <property type="entry name" value="Protein kinase-like (PK-like)"/>
    <property type="match status" value="1"/>
</dbReference>
<accession>A0A4Y9Z3U9</accession>
<dbReference type="InterPro" id="IPR011009">
    <property type="entry name" value="Kinase-like_dom_sf"/>
</dbReference>
<dbReference type="Gene3D" id="1.10.510.10">
    <property type="entry name" value="Transferase(Phosphotransferase) domain 1"/>
    <property type="match status" value="1"/>
</dbReference>
<feature type="compositionally biased region" description="Basic and acidic residues" evidence="1">
    <location>
        <begin position="784"/>
        <end position="800"/>
    </location>
</feature>